<dbReference type="EMBL" id="CP067420">
    <property type="protein sequence ID" value="QQP88779.1"/>
    <property type="molecule type" value="Genomic_DNA"/>
</dbReference>
<evidence type="ECO:0000313" key="3">
    <source>
        <dbReference type="Proteomes" id="UP000595197"/>
    </source>
</evidence>
<evidence type="ECO:0000259" key="1">
    <source>
        <dbReference type="PROSITE" id="PS51186"/>
    </source>
</evidence>
<evidence type="ECO:0000313" key="2">
    <source>
        <dbReference type="EMBL" id="QQP88779.1"/>
    </source>
</evidence>
<proteinExistence type="predicted"/>
<accession>A0ABX7B378</accession>
<dbReference type="InterPro" id="IPR016181">
    <property type="entry name" value="Acyl_CoA_acyltransferase"/>
</dbReference>
<dbReference type="Gene3D" id="3.40.630.30">
    <property type="match status" value="1"/>
</dbReference>
<dbReference type="PROSITE" id="PS51186">
    <property type="entry name" value="GNAT"/>
    <property type="match status" value="1"/>
</dbReference>
<keyword evidence="3" id="KW-1185">Reference proteome</keyword>
<reference evidence="2" key="1">
    <citation type="submission" date="2021-02" db="EMBL/GenBank/DDBJ databases">
        <title>Skermanella TT6 skin isolate.</title>
        <authorList>
            <person name="Lee K."/>
            <person name="Ganzorig M."/>
        </authorList>
    </citation>
    <scope>NUCLEOTIDE SEQUENCE</scope>
    <source>
        <strain evidence="2">TT6</strain>
    </source>
</reference>
<dbReference type="RefSeq" id="WP_201074144.1">
    <property type="nucleotide sequence ID" value="NZ_CP067420.1"/>
</dbReference>
<name>A0ABX7B378_9PROT</name>
<protein>
    <submittedName>
        <fullName evidence="2">GNAT family N-acetyltransferase</fullName>
    </submittedName>
</protein>
<dbReference type="Pfam" id="PF00583">
    <property type="entry name" value="Acetyltransf_1"/>
    <property type="match status" value="1"/>
</dbReference>
<dbReference type="SUPFAM" id="SSF55729">
    <property type="entry name" value="Acyl-CoA N-acyltransferases (Nat)"/>
    <property type="match status" value="1"/>
</dbReference>
<sequence>MIRDGDRILTTRPGLTLRPERPDDEALTFRIFAASKALDFDGMPMPQHQKDFLLRQQHVSQLYNWRYLYPGLEQWIIECGGEPVGRLIFSNPPDQIILHDLAMLPGRKGVGGGRIVIRDVIFAEAIRCGKIARASVAPHNPARRLYARLGVTELPMRPDSPMIPLEWVPPALRRPAP</sequence>
<dbReference type="InterPro" id="IPR000182">
    <property type="entry name" value="GNAT_dom"/>
</dbReference>
<feature type="domain" description="N-acetyltransferase" evidence="1">
    <location>
        <begin position="15"/>
        <end position="175"/>
    </location>
</feature>
<dbReference type="Proteomes" id="UP000595197">
    <property type="component" value="Chromosome"/>
</dbReference>
<gene>
    <name evidence="2" type="ORF">IGS68_22620</name>
</gene>
<organism evidence="2 3">
    <name type="scientific">Skermanella cutis</name>
    <dbReference type="NCBI Taxonomy" id="2775420"/>
    <lineage>
        <taxon>Bacteria</taxon>
        <taxon>Pseudomonadati</taxon>
        <taxon>Pseudomonadota</taxon>
        <taxon>Alphaproteobacteria</taxon>
        <taxon>Rhodospirillales</taxon>
        <taxon>Azospirillaceae</taxon>
        <taxon>Skermanella</taxon>
    </lineage>
</organism>